<keyword evidence="5 6" id="KW-0472">Membrane</keyword>
<feature type="transmembrane region" description="Helical" evidence="6">
    <location>
        <begin position="185"/>
        <end position="206"/>
    </location>
</feature>
<dbReference type="Pfam" id="PF13440">
    <property type="entry name" value="Polysacc_synt_3"/>
    <property type="match status" value="1"/>
</dbReference>
<evidence type="ECO:0000256" key="4">
    <source>
        <dbReference type="ARBA" id="ARBA00022989"/>
    </source>
</evidence>
<evidence type="ECO:0000256" key="2">
    <source>
        <dbReference type="ARBA" id="ARBA00022475"/>
    </source>
</evidence>
<evidence type="ECO:0000256" key="3">
    <source>
        <dbReference type="ARBA" id="ARBA00022692"/>
    </source>
</evidence>
<feature type="transmembrane region" description="Helical" evidence="6">
    <location>
        <begin position="315"/>
        <end position="338"/>
    </location>
</feature>
<gene>
    <name evidence="7" type="ORF">SNE34_14585</name>
</gene>
<feature type="transmembrane region" description="Helical" evidence="6">
    <location>
        <begin position="51"/>
        <end position="73"/>
    </location>
</feature>
<protein>
    <submittedName>
        <fullName evidence="7">Polysaccharide biosynthesis C-terminal domain-containing protein</fullName>
    </submittedName>
</protein>
<feature type="transmembrane region" description="Helical" evidence="6">
    <location>
        <begin position="386"/>
        <end position="404"/>
    </location>
</feature>
<dbReference type="InterPro" id="IPR050833">
    <property type="entry name" value="Poly_Biosynth_Transport"/>
</dbReference>
<feature type="transmembrane region" description="Helical" evidence="6">
    <location>
        <begin position="239"/>
        <end position="262"/>
    </location>
</feature>
<keyword evidence="8" id="KW-1185">Reference proteome</keyword>
<dbReference type="PANTHER" id="PTHR30250:SF11">
    <property type="entry name" value="O-ANTIGEN TRANSPORTER-RELATED"/>
    <property type="match status" value="1"/>
</dbReference>
<organism evidence="7 8">
    <name type="scientific">Novilysobacter erysipheiresistens</name>
    <dbReference type="NCBI Taxonomy" id="1749332"/>
    <lineage>
        <taxon>Bacteria</taxon>
        <taxon>Pseudomonadati</taxon>
        <taxon>Pseudomonadota</taxon>
        <taxon>Gammaproteobacteria</taxon>
        <taxon>Lysobacterales</taxon>
        <taxon>Lysobacteraceae</taxon>
        <taxon>Novilysobacter</taxon>
    </lineage>
</organism>
<feature type="transmembrane region" description="Helical" evidence="6">
    <location>
        <begin position="350"/>
        <end position="374"/>
    </location>
</feature>
<keyword evidence="4 6" id="KW-1133">Transmembrane helix</keyword>
<keyword evidence="3 6" id="KW-0812">Transmembrane</keyword>
<sequence length="442" mass="47025">MGSVGDTLVMRPGMRRAVVALSSLSLATVVGAGMVFLTQTILARQLGAADYGLFASSLATVTIVAPLAGFGLSRFRLMVYGVEGWGADRWLRSTLRFSAITTALALAIVVACAFTIAPGAATRFTLLALLPVILALLTTDLVGNKMRLEERYHALSGWQLLVPGGRLAIASLLLLMPALGVGFVAAGYGVLSIAIVAFGMPAMVALMRGEVKLHGHGPRVEPEGAVVVPGIATLWSQSWVYGATALLYPVFFQIGTVLLKYLDSNVQAGLFGIAMAVMSAIYLIPGTIYQKYLLSKLHRWAVHDKPKFRRVYRQGIAGMLALGLLVGASVALLAPWFVPVAFGEQYRGVVAVLMVLALCPPLRFLSTSVGAVLLNRSQMGYRVRAMALAAVVTVALNVALIPLYHALGAAFATVGGEIALLSMMARGAWRCRHEYAQERAIK</sequence>
<feature type="transmembrane region" description="Helical" evidence="6">
    <location>
        <begin position="123"/>
        <end position="143"/>
    </location>
</feature>
<evidence type="ECO:0000313" key="8">
    <source>
        <dbReference type="Proteomes" id="UP001355056"/>
    </source>
</evidence>
<feature type="transmembrane region" description="Helical" evidence="6">
    <location>
        <begin position="18"/>
        <end position="39"/>
    </location>
</feature>
<evidence type="ECO:0000313" key="7">
    <source>
        <dbReference type="EMBL" id="MEG3185228.1"/>
    </source>
</evidence>
<dbReference type="RefSeq" id="WP_332618353.1">
    <property type="nucleotide sequence ID" value="NZ_JAXGFP010000011.1"/>
</dbReference>
<name>A0ABU7Z1V0_9GAMM</name>
<dbReference type="PANTHER" id="PTHR30250">
    <property type="entry name" value="PST FAMILY PREDICTED COLANIC ACID TRANSPORTER"/>
    <property type="match status" value="1"/>
</dbReference>
<keyword evidence="2" id="KW-1003">Cell membrane</keyword>
<dbReference type="EMBL" id="JAXGFP010000011">
    <property type="protein sequence ID" value="MEG3185228.1"/>
    <property type="molecule type" value="Genomic_DNA"/>
</dbReference>
<feature type="transmembrane region" description="Helical" evidence="6">
    <location>
        <begin position="155"/>
        <end position="179"/>
    </location>
</feature>
<reference evidence="7 8" key="1">
    <citation type="journal article" date="2016" name="Int. J. Syst. Evol. Microbiol.">
        <title>Lysobacter erysipheiresistens sp. nov., an antagonist of powdery mildew, isolated from tobacco-cultivated soil.</title>
        <authorList>
            <person name="Xie B."/>
            <person name="Li T."/>
            <person name="Lin X."/>
            <person name="Wang C.J."/>
            <person name="Chen Y.J."/>
            <person name="Liu W.J."/>
            <person name="Zhao Z.W."/>
        </authorList>
    </citation>
    <scope>NUCLEOTIDE SEQUENCE [LARGE SCALE GENOMIC DNA]</scope>
    <source>
        <strain evidence="7 8">RS-LYSO-3</strain>
    </source>
</reference>
<evidence type="ECO:0000256" key="6">
    <source>
        <dbReference type="SAM" id="Phobius"/>
    </source>
</evidence>
<evidence type="ECO:0000256" key="1">
    <source>
        <dbReference type="ARBA" id="ARBA00004651"/>
    </source>
</evidence>
<accession>A0ABU7Z1V0</accession>
<proteinExistence type="predicted"/>
<comment type="caution">
    <text evidence="7">The sequence shown here is derived from an EMBL/GenBank/DDBJ whole genome shotgun (WGS) entry which is preliminary data.</text>
</comment>
<feature type="transmembrane region" description="Helical" evidence="6">
    <location>
        <begin position="94"/>
        <end position="117"/>
    </location>
</feature>
<dbReference type="Proteomes" id="UP001355056">
    <property type="component" value="Unassembled WGS sequence"/>
</dbReference>
<feature type="transmembrane region" description="Helical" evidence="6">
    <location>
        <begin position="268"/>
        <end position="289"/>
    </location>
</feature>
<comment type="subcellular location">
    <subcellularLocation>
        <location evidence="1">Cell membrane</location>
        <topology evidence="1">Multi-pass membrane protein</topology>
    </subcellularLocation>
</comment>
<evidence type="ECO:0000256" key="5">
    <source>
        <dbReference type="ARBA" id="ARBA00023136"/>
    </source>
</evidence>
<feature type="transmembrane region" description="Helical" evidence="6">
    <location>
        <begin position="410"/>
        <end position="429"/>
    </location>
</feature>